<evidence type="ECO:0000313" key="1">
    <source>
        <dbReference type="EMBL" id="CTP89424.1"/>
    </source>
</evidence>
<gene>
    <name evidence="1" type="ORF">XTPLMG728_2233</name>
</gene>
<dbReference type="Proteomes" id="UP000041247">
    <property type="component" value="Unassembled WGS sequence"/>
</dbReference>
<protein>
    <submittedName>
        <fullName evidence="1">Uncharacterized protein</fullName>
    </submittedName>
</protein>
<dbReference type="RefSeq" id="WP_053841153.1">
    <property type="nucleotide sequence ID" value="NZ_CP076250.1"/>
</dbReference>
<reference evidence="1 2" key="1">
    <citation type="submission" date="2015-07" db="EMBL/GenBank/DDBJ databases">
        <authorList>
            <person name="Noorani M."/>
        </authorList>
    </citation>
    <scope>NUCLEOTIDE SEQUENCE [LARGE SCALE GENOMIC DNA]</scope>
    <source>
        <strain evidence="1">LMG728</strain>
    </source>
</reference>
<organism evidence="1 2">
    <name type="scientific">Xanthomonas graminis pv. poae</name>
    <dbReference type="NCBI Taxonomy" id="227946"/>
    <lineage>
        <taxon>Bacteria</taxon>
        <taxon>Pseudomonadati</taxon>
        <taxon>Pseudomonadota</taxon>
        <taxon>Gammaproteobacteria</taxon>
        <taxon>Lysobacterales</taxon>
        <taxon>Lysobacteraceae</taxon>
        <taxon>Xanthomonas</taxon>
        <taxon>Xanthomonas translucens group</taxon>
        <taxon>Xanthomonas graminis</taxon>
    </lineage>
</organism>
<sequence length="313" mass="35108">MYATKIGALDGTSWEQLCQQVFKRKFAGHGYQQIPTSPGDFGLEGFCKASGMAFQCYCPEKQYTQAELYERQVDKITTDLGKLKLAKNSVELQLRLGETKIRQWCFVTPHINHNRLLAHAQKKQAEVKAWKLPFLSADFSVELHDIDFYIVEIQELTTAHGLPLTLGTPPPLALPADGGEDFDKNILRKSEARLSGKVSHPGYKGNVDQLVNVTTKNFLESDHFYRQLEHEAPAVYLRVALLIDEYARRVEEDSITWTGTPEALTSQIKTDLEARLVSLGHEVGTVNAQKLARLTVARWLAVCTLDYGTDQGA</sequence>
<proteinExistence type="predicted"/>
<evidence type="ECO:0000313" key="2">
    <source>
        <dbReference type="Proteomes" id="UP000041247"/>
    </source>
</evidence>
<accession>A0A0K2ZZ14</accession>
<name>A0A0K2ZZ14_9XANT</name>
<dbReference type="AlphaFoldDB" id="A0A0K2ZZ14"/>
<dbReference type="EMBL" id="CXOK01000064">
    <property type="protein sequence ID" value="CTP89424.1"/>
    <property type="molecule type" value="Genomic_DNA"/>
</dbReference>